<reference evidence="1" key="1">
    <citation type="submission" date="2014-09" db="EMBL/GenBank/DDBJ databases">
        <authorList>
            <person name="Magalhaes I.L.F."/>
            <person name="Oliveira U."/>
            <person name="Santos F.R."/>
            <person name="Vidigal T.H.D.A."/>
            <person name="Brescovit A.D."/>
            <person name="Santos A.J."/>
        </authorList>
    </citation>
    <scope>NUCLEOTIDE SEQUENCE</scope>
    <source>
        <tissue evidence="1">Shoot tissue taken approximately 20 cm above the soil surface</tissue>
    </source>
</reference>
<reference evidence="1" key="2">
    <citation type="journal article" date="2015" name="Data Brief">
        <title>Shoot transcriptome of the giant reed, Arundo donax.</title>
        <authorList>
            <person name="Barrero R.A."/>
            <person name="Guerrero F.D."/>
            <person name="Moolhuijzen P."/>
            <person name="Goolsby J.A."/>
            <person name="Tidwell J."/>
            <person name="Bellgard S.E."/>
            <person name="Bellgard M.I."/>
        </authorList>
    </citation>
    <scope>NUCLEOTIDE SEQUENCE</scope>
    <source>
        <tissue evidence="1">Shoot tissue taken approximately 20 cm above the soil surface</tissue>
    </source>
</reference>
<accession>A0A0A9GD07</accession>
<dbReference type="AlphaFoldDB" id="A0A0A9GD07"/>
<sequence length="33" mass="3793">MSLEMEKENILSSRQGREEKVSWLGGLLIIMSK</sequence>
<organism evidence="1">
    <name type="scientific">Arundo donax</name>
    <name type="common">Giant reed</name>
    <name type="synonym">Donax arundinaceus</name>
    <dbReference type="NCBI Taxonomy" id="35708"/>
    <lineage>
        <taxon>Eukaryota</taxon>
        <taxon>Viridiplantae</taxon>
        <taxon>Streptophyta</taxon>
        <taxon>Embryophyta</taxon>
        <taxon>Tracheophyta</taxon>
        <taxon>Spermatophyta</taxon>
        <taxon>Magnoliopsida</taxon>
        <taxon>Liliopsida</taxon>
        <taxon>Poales</taxon>
        <taxon>Poaceae</taxon>
        <taxon>PACMAD clade</taxon>
        <taxon>Arundinoideae</taxon>
        <taxon>Arundineae</taxon>
        <taxon>Arundo</taxon>
    </lineage>
</organism>
<protein>
    <submittedName>
        <fullName evidence="1">Uncharacterized protein</fullName>
    </submittedName>
</protein>
<evidence type="ECO:0000313" key="1">
    <source>
        <dbReference type="EMBL" id="JAE18533.1"/>
    </source>
</evidence>
<dbReference type="EMBL" id="GBRH01179363">
    <property type="protein sequence ID" value="JAE18533.1"/>
    <property type="molecule type" value="Transcribed_RNA"/>
</dbReference>
<proteinExistence type="predicted"/>
<name>A0A0A9GD07_ARUDO</name>